<dbReference type="Proteomes" id="UP000656804">
    <property type="component" value="Unassembled WGS sequence"/>
</dbReference>
<comment type="caution">
    <text evidence="2">The sequence shown here is derived from an EMBL/GenBank/DDBJ whole genome shotgun (WGS) entry which is preliminary data.</text>
</comment>
<dbReference type="EMBL" id="JADIVZ010000006">
    <property type="protein sequence ID" value="MBF4162622.1"/>
    <property type="molecule type" value="Genomic_DNA"/>
</dbReference>
<dbReference type="AlphaFoldDB" id="A0A930Y813"/>
<evidence type="ECO:0000313" key="3">
    <source>
        <dbReference type="Proteomes" id="UP000656804"/>
    </source>
</evidence>
<dbReference type="Pfam" id="PF11377">
    <property type="entry name" value="DUF3180"/>
    <property type="match status" value="1"/>
</dbReference>
<feature type="transmembrane region" description="Helical" evidence="1">
    <location>
        <begin position="36"/>
        <end position="56"/>
    </location>
</feature>
<name>A0A930Y813_9ACTN</name>
<evidence type="ECO:0000313" key="2">
    <source>
        <dbReference type="EMBL" id="MBF4162622.1"/>
    </source>
</evidence>
<keyword evidence="3" id="KW-1185">Reference proteome</keyword>
<reference evidence="2" key="1">
    <citation type="submission" date="2020-11" db="EMBL/GenBank/DDBJ databases">
        <title>Nocardioides sp. CBS4Y-1, whole genome shotgun sequence.</title>
        <authorList>
            <person name="Tuo L."/>
        </authorList>
    </citation>
    <scope>NUCLEOTIDE SEQUENCE</scope>
    <source>
        <strain evidence="2">CBS4Y-1</strain>
    </source>
</reference>
<protein>
    <submittedName>
        <fullName evidence="2">DUF3180 domain-containing protein</fullName>
    </submittedName>
</protein>
<keyword evidence="1" id="KW-1133">Transmembrane helix</keyword>
<organism evidence="2 3">
    <name type="scientific">Nocardioides acrostichi</name>
    <dbReference type="NCBI Taxonomy" id="2784339"/>
    <lineage>
        <taxon>Bacteria</taxon>
        <taxon>Bacillati</taxon>
        <taxon>Actinomycetota</taxon>
        <taxon>Actinomycetes</taxon>
        <taxon>Propionibacteriales</taxon>
        <taxon>Nocardioidaceae</taxon>
        <taxon>Nocardioides</taxon>
    </lineage>
</organism>
<dbReference type="RefSeq" id="WP_194503885.1">
    <property type="nucleotide sequence ID" value="NZ_JADIVZ010000006.1"/>
</dbReference>
<gene>
    <name evidence="2" type="ORF">ISG29_13070</name>
</gene>
<feature type="transmembrane region" description="Helical" evidence="1">
    <location>
        <begin position="116"/>
        <end position="135"/>
    </location>
</feature>
<accession>A0A930Y813</accession>
<proteinExistence type="predicted"/>
<sequence>MTPLPTAQLAVLGAVGLVLGWLVKPISVALAGQAWLVSWTQPAVLLFVALAVGATARATQQQRRGKGASLEAHQGVNRLALGRATAYVGALVAGVYGGYAVAWLGIPSDYAHRRLLWSGLAALAAAGVVGCGVLLERACRIVEDDDED</sequence>
<dbReference type="InterPro" id="IPR021517">
    <property type="entry name" value="DUF3180"/>
</dbReference>
<keyword evidence="1" id="KW-0812">Transmembrane</keyword>
<evidence type="ECO:0000256" key="1">
    <source>
        <dbReference type="SAM" id="Phobius"/>
    </source>
</evidence>
<feature type="transmembrane region" description="Helical" evidence="1">
    <location>
        <begin position="84"/>
        <end position="104"/>
    </location>
</feature>
<keyword evidence="1" id="KW-0472">Membrane</keyword>